<protein>
    <submittedName>
        <fullName evidence="2">Uncharacterized protein</fullName>
    </submittedName>
</protein>
<feature type="transmembrane region" description="Helical" evidence="1">
    <location>
        <begin position="145"/>
        <end position="162"/>
    </location>
</feature>
<accession>A0ABS0FBT4</accession>
<comment type="caution">
    <text evidence="2">The sequence shown here is derived from an EMBL/GenBank/DDBJ whole genome shotgun (WGS) entry which is preliminary data.</text>
</comment>
<keyword evidence="1" id="KW-0472">Membrane</keyword>
<evidence type="ECO:0000313" key="3">
    <source>
        <dbReference type="Proteomes" id="UP000660070"/>
    </source>
</evidence>
<name>A0ABS0FBT4_9FLAO</name>
<organism evidence="2 3">
    <name type="scientific">Kaistella gelatinilytica</name>
    <dbReference type="NCBI Taxonomy" id="2787636"/>
    <lineage>
        <taxon>Bacteria</taxon>
        <taxon>Pseudomonadati</taxon>
        <taxon>Bacteroidota</taxon>
        <taxon>Flavobacteriia</taxon>
        <taxon>Flavobacteriales</taxon>
        <taxon>Weeksellaceae</taxon>
        <taxon>Chryseobacterium group</taxon>
        <taxon>Kaistella</taxon>
    </lineage>
</organism>
<dbReference type="RefSeq" id="WP_196079693.1">
    <property type="nucleotide sequence ID" value="NZ_JADPVI010000002.1"/>
</dbReference>
<evidence type="ECO:0000256" key="1">
    <source>
        <dbReference type="SAM" id="Phobius"/>
    </source>
</evidence>
<keyword evidence="3" id="KW-1185">Reference proteome</keyword>
<reference evidence="2 3" key="1">
    <citation type="submission" date="2020-11" db="EMBL/GenBank/DDBJ databases">
        <title>Kaistella gelatinilytica sp. nov., a flavobacterium isolated from Antarctic Soil.</title>
        <authorList>
            <person name="Li J."/>
        </authorList>
    </citation>
    <scope>NUCLEOTIDE SEQUENCE [LARGE SCALE GENOMIC DNA]</scope>
    <source>
        <strain evidence="2 3">G5-32</strain>
    </source>
</reference>
<dbReference type="EMBL" id="JADPVI010000002">
    <property type="protein sequence ID" value="MBF8457181.1"/>
    <property type="molecule type" value="Genomic_DNA"/>
</dbReference>
<evidence type="ECO:0000313" key="2">
    <source>
        <dbReference type="EMBL" id="MBF8457181.1"/>
    </source>
</evidence>
<keyword evidence="1" id="KW-0812">Transmembrane</keyword>
<proteinExistence type="predicted"/>
<gene>
    <name evidence="2" type="ORF">IV494_08290</name>
</gene>
<keyword evidence="1" id="KW-1133">Transmembrane helix</keyword>
<dbReference type="Proteomes" id="UP000660070">
    <property type="component" value="Unassembled WGS sequence"/>
</dbReference>
<sequence length="165" mass="19369">MQNVKTALEDFGIDKNEILSLLENDEMFQAIRIIETKTNFNMTNTMHLLNSIYNKEEQFTYDFNAIENNQKVNYEIKDGNVTVTFSENGEPEKVIDPNDKDWPKVRKALNHIPEIAEYEKEFSENAINHPKKSSLFVEESPVKKWKYFVLIVAILAAAYYLYQNY</sequence>